<name>A0AA38LB22_TAXCH</name>
<sequence>RYTKLVAAHRLGMKLSNGGSCLRWVFGSGSRRFSDHWLSSVGSPEAEGKGCPSSGWLMVRSP</sequence>
<accession>A0AA38LB22</accession>
<evidence type="ECO:0000313" key="1">
    <source>
        <dbReference type="EMBL" id="KAH9318078.1"/>
    </source>
</evidence>
<dbReference type="Proteomes" id="UP000824469">
    <property type="component" value="Unassembled WGS sequence"/>
</dbReference>
<proteinExistence type="predicted"/>
<gene>
    <name evidence="1" type="ORF">KI387_019847</name>
</gene>
<protein>
    <submittedName>
        <fullName evidence="1">Uncharacterized protein</fullName>
    </submittedName>
</protein>
<organism evidence="1 2">
    <name type="scientific">Taxus chinensis</name>
    <name type="common">Chinese yew</name>
    <name type="synonym">Taxus wallichiana var. chinensis</name>
    <dbReference type="NCBI Taxonomy" id="29808"/>
    <lineage>
        <taxon>Eukaryota</taxon>
        <taxon>Viridiplantae</taxon>
        <taxon>Streptophyta</taxon>
        <taxon>Embryophyta</taxon>
        <taxon>Tracheophyta</taxon>
        <taxon>Spermatophyta</taxon>
        <taxon>Pinopsida</taxon>
        <taxon>Pinidae</taxon>
        <taxon>Conifers II</taxon>
        <taxon>Cupressales</taxon>
        <taxon>Taxaceae</taxon>
        <taxon>Taxus</taxon>
    </lineage>
</organism>
<feature type="non-terminal residue" evidence="1">
    <location>
        <position position="1"/>
    </location>
</feature>
<evidence type="ECO:0000313" key="2">
    <source>
        <dbReference type="Proteomes" id="UP000824469"/>
    </source>
</evidence>
<comment type="caution">
    <text evidence="1">The sequence shown here is derived from an EMBL/GenBank/DDBJ whole genome shotgun (WGS) entry which is preliminary data.</text>
</comment>
<dbReference type="AlphaFoldDB" id="A0AA38LB22"/>
<reference evidence="1 2" key="1">
    <citation type="journal article" date="2021" name="Nat. Plants">
        <title>The Taxus genome provides insights into paclitaxel biosynthesis.</title>
        <authorList>
            <person name="Xiong X."/>
            <person name="Gou J."/>
            <person name="Liao Q."/>
            <person name="Li Y."/>
            <person name="Zhou Q."/>
            <person name="Bi G."/>
            <person name="Li C."/>
            <person name="Du R."/>
            <person name="Wang X."/>
            <person name="Sun T."/>
            <person name="Guo L."/>
            <person name="Liang H."/>
            <person name="Lu P."/>
            <person name="Wu Y."/>
            <person name="Zhang Z."/>
            <person name="Ro D.K."/>
            <person name="Shang Y."/>
            <person name="Huang S."/>
            <person name="Yan J."/>
        </authorList>
    </citation>
    <scope>NUCLEOTIDE SEQUENCE [LARGE SCALE GENOMIC DNA]</scope>
    <source>
        <strain evidence="1">Ta-2019</strain>
    </source>
</reference>
<feature type="non-terminal residue" evidence="1">
    <location>
        <position position="62"/>
    </location>
</feature>
<keyword evidence="2" id="KW-1185">Reference proteome</keyword>
<dbReference type="EMBL" id="JAHRHJ020000004">
    <property type="protein sequence ID" value="KAH9318078.1"/>
    <property type="molecule type" value="Genomic_DNA"/>
</dbReference>